<protein>
    <submittedName>
        <fullName evidence="2">Uncharacterized protein</fullName>
    </submittedName>
</protein>
<proteinExistence type="predicted"/>
<sequence>MIQVDENQEHTSKIRPDPEQLTIKVISQPRFIGRLRAKHPPARPARQIRRTSTSWLVSIEYDREQSVGTNPMDRDVLRQMKAATVVSKTHSLRTEVNTSTWNTGTMASTHSKSSEPKCNERTHPGPTDPFIIHKTSVINEAKTQTLAMSFRKSIHDDLKKDLHGFREKHEQDFRLNSSSGNIEIHFKFNQADKDQDWYSRDRIPTAGQNSIIKLLAPSSRVKKNVDLRAITFFRVLQGFMSELLMVPFESGFRQEVVQAMSQWQVTYRIVVEDARLKAKALDLKPHLTTSEG</sequence>
<dbReference type="Proteomes" id="UP001163798">
    <property type="component" value="Unassembled WGS sequence"/>
</dbReference>
<dbReference type="EMBL" id="MU793479">
    <property type="protein sequence ID" value="KAJ3782386.1"/>
    <property type="molecule type" value="Genomic_DNA"/>
</dbReference>
<reference evidence="2" key="1">
    <citation type="submission" date="2022-08" db="EMBL/GenBank/DDBJ databases">
        <authorList>
            <consortium name="DOE Joint Genome Institute"/>
            <person name="Min B."/>
            <person name="Riley R."/>
            <person name="Sierra-Patev S."/>
            <person name="Naranjo-Ortiz M."/>
            <person name="Looney B."/>
            <person name="Konkel Z."/>
            <person name="Slot J.C."/>
            <person name="Sakamoto Y."/>
            <person name="Steenwyk J.L."/>
            <person name="Rokas A."/>
            <person name="Carro J."/>
            <person name="Camarero S."/>
            <person name="Ferreira P."/>
            <person name="Molpeceres G."/>
            <person name="Ruiz-Duenas F.J."/>
            <person name="Serrano A."/>
            <person name="Henrissat B."/>
            <person name="Drula E."/>
            <person name="Hughes K.W."/>
            <person name="Mata J.L."/>
            <person name="Ishikawa N.K."/>
            <person name="Vargas-Isla R."/>
            <person name="Ushijima S."/>
            <person name="Smith C.A."/>
            <person name="Ahrendt S."/>
            <person name="Andreopoulos W."/>
            <person name="He G."/>
            <person name="Labutti K."/>
            <person name="Lipzen A."/>
            <person name="Ng V."/>
            <person name="Sandor L."/>
            <person name="Barry K."/>
            <person name="Martinez A.T."/>
            <person name="Xiao Y."/>
            <person name="Gibbons J.G."/>
            <person name="Terashima K."/>
            <person name="Hibbett D.S."/>
            <person name="Grigoriev I.V."/>
        </authorList>
    </citation>
    <scope>NUCLEOTIDE SEQUENCE</scope>
    <source>
        <strain evidence="2">TFB10291</strain>
    </source>
</reference>
<name>A0AA38NBY8_9AGAR</name>
<feature type="compositionally biased region" description="Basic and acidic residues" evidence="1">
    <location>
        <begin position="112"/>
        <end position="123"/>
    </location>
</feature>
<accession>A0AA38NBY8</accession>
<keyword evidence="3" id="KW-1185">Reference proteome</keyword>
<evidence type="ECO:0000313" key="2">
    <source>
        <dbReference type="EMBL" id="KAJ3782386.1"/>
    </source>
</evidence>
<gene>
    <name evidence="2" type="ORF">GGU10DRAFT_335594</name>
</gene>
<organism evidence="2 3">
    <name type="scientific">Lentinula aff. detonsa</name>
    <dbReference type="NCBI Taxonomy" id="2804958"/>
    <lineage>
        <taxon>Eukaryota</taxon>
        <taxon>Fungi</taxon>
        <taxon>Dikarya</taxon>
        <taxon>Basidiomycota</taxon>
        <taxon>Agaricomycotina</taxon>
        <taxon>Agaricomycetes</taxon>
        <taxon>Agaricomycetidae</taxon>
        <taxon>Agaricales</taxon>
        <taxon>Marasmiineae</taxon>
        <taxon>Omphalotaceae</taxon>
        <taxon>Lentinula</taxon>
    </lineage>
</organism>
<feature type="compositionally biased region" description="Polar residues" evidence="1">
    <location>
        <begin position="100"/>
        <end position="111"/>
    </location>
</feature>
<evidence type="ECO:0000313" key="3">
    <source>
        <dbReference type="Proteomes" id="UP001163798"/>
    </source>
</evidence>
<dbReference type="AlphaFoldDB" id="A0AA38NBY8"/>
<comment type="caution">
    <text evidence="2">The sequence shown here is derived from an EMBL/GenBank/DDBJ whole genome shotgun (WGS) entry which is preliminary data.</text>
</comment>
<feature type="region of interest" description="Disordered" evidence="1">
    <location>
        <begin position="100"/>
        <end position="129"/>
    </location>
</feature>
<evidence type="ECO:0000256" key="1">
    <source>
        <dbReference type="SAM" id="MobiDB-lite"/>
    </source>
</evidence>